<dbReference type="GO" id="GO:0008270">
    <property type="term" value="F:zinc ion binding"/>
    <property type="evidence" value="ECO:0007669"/>
    <property type="project" value="UniProtKB-KW"/>
</dbReference>
<dbReference type="Pfam" id="PF23009">
    <property type="entry name" value="UBC_like"/>
    <property type="match status" value="1"/>
</dbReference>
<keyword evidence="1" id="KW-0808">Transferase</keyword>
<evidence type="ECO:0000256" key="1">
    <source>
        <dbReference type="RuleBase" id="RU367090"/>
    </source>
</evidence>
<comment type="caution">
    <text evidence="3">The sequence shown here is derived from an EMBL/GenBank/DDBJ whole genome shotgun (WGS) entry which is preliminary data.</text>
</comment>
<dbReference type="GO" id="GO:0005829">
    <property type="term" value="C:cytosol"/>
    <property type="evidence" value="ECO:0007669"/>
    <property type="project" value="UniProtKB-UniRule"/>
</dbReference>
<gene>
    <name evidence="3" type="ORF">J437_LFUL000079</name>
</gene>
<dbReference type="PANTHER" id="PTHR12389:SF0">
    <property type="entry name" value="E3 UBIQUITIN-PROTEIN LIGASE LISTERIN"/>
    <property type="match status" value="1"/>
</dbReference>
<dbReference type="GO" id="GO:0043023">
    <property type="term" value="F:ribosomal large subunit binding"/>
    <property type="evidence" value="ECO:0007669"/>
    <property type="project" value="TreeGrafter"/>
</dbReference>
<evidence type="ECO:0000259" key="2">
    <source>
        <dbReference type="Pfam" id="PF23009"/>
    </source>
</evidence>
<dbReference type="GO" id="GO:1990116">
    <property type="term" value="P:ribosome-associated ubiquitin-dependent protein catabolic process"/>
    <property type="evidence" value="ECO:0007669"/>
    <property type="project" value="UniProtKB-UniRule"/>
</dbReference>
<comment type="function">
    <text evidence="1">E3 ubiquitin-protein ligase. Component of the ribosome quality control complex (RQC), a ribosome-associated complex that mediates ubiquitination and extraction of incompletely synthesized nascent chains for proteasomal degradation.</text>
</comment>
<evidence type="ECO:0000313" key="4">
    <source>
        <dbReference type="Proteomes" id="UP000792457"/>
    </source>
</evidence>
<dbReference type="Proteomes" id="UP000792457">
    <property type="component" value="Unassembled WGS sequence"/>
</dbReference>
<protein>
    <recommendedName>
        <fullName evidence="1">E3 ubiquitin-protein ligase listerin</fullName>
        <ecNumber evidence="1">2.3.2.27</ecNumber>
    </recommendedName>
    <alternativeName>
        <fullName evidence="1">RING-type E3 ubiquitin transferase listerin</fullName>
    </alternativeName>
</protein>
<sequence length="153" mass="17297">MQVRVHPVAREVVAVYKVDDAEAELSIQLPTNHPLGLVKVECVKNLAGQSHRSNWMRQITIFLNYQNISVYFLRMVPYGMDSHSGRRTLIKSLKVLKNVTFAIPYFTILTTKFHDFCAKLARRNFTLSVCINGLAQATTQHALSAEIFGNTDS</sequence>
<dbReference type="EMBL" id="KZ308359">
    <property type="protein sequence ID" value="KAG8228079.1"/>
    <property type="molecule type" value="Genomic_DNA"/>
</dbReference>
<dbReference type="GO" id="GO:0061630">
    <property type="term" value="F:ubiquitin protein ligase activity"/>
    <property type="evidence" value="ECO:0007669"/>
    <property type="project" value="UniProtKB-UniRule"/>
</dbReference>
<proteinExistence type="inferred from homology"/>
<dbReference type="PANTHER" id="PTHR12389">
    <property type="entry name" value="ZINC FINGER PROTEIN 294"/>
    <property type="match status" value="1"/>
</dbReference>
<comment type="similarity">
    <text evidence="1">Belongs to the LTN1 family.</text>
</comment>
<dbReference type="InterPro" id="IPR054478">
    <property type="entry name" value="LTN1_UBC"/>
</dbReference>
<keyword evidence="1" id="KW-0833">Ubl conjugation pathway</keyword>
<dbReference type="GO" id="GO:0072344">
    <property type="term" value="P:rescue of stalled ribosome"/>
    <property type="evidence" value="ECO:0007669"/>
    <property type="project" value="UniProtKB-UniRule"/>
</dbReference>
<comment type="pathway">
    <text evidence="1">Protein modification; protein ubiquitination.</text>
</comment>
<feature type="domain" description="E3 ubiquitin-protein ligase listerin ubiquitin conjugating" evidence="2">
    <location>
        <begin position="1"/>
        <end position="70"/>
    </location>
</feature>
<organism evidence="3 4">
    <name type="scientific">Ladona fulva</name>
    <name type="common">Scarce chaser dragonfly</name>
    <name type="synonym">Libellula fulva</name>
    <dbReference type="NCBI Taxonomy" id="123851"/>
    <lineage>
        <taxon>Eukaryota</taxon>
        <taxon>Metazoa</taxon>
        <taxon>Ecdysozoa</taxon>
        <taxon>Arthropoda</taxon>
        <taxon>Hexapoda</taxon>
        <taxon>Insecta</taxon>
        <taxon>Pterygota</taxon>
        <taxon>Palaeoptera</taxon>
        <taxon>Odonata</taxon>
        <taxon>Epiprocta</taxon>
        <taxon>Anisoptera</taxon>
        <taxon>Libelluloidea</taxon>
        <taxon>Libellulidae</taxon>
        <taxon>Ladona</taxon>
    </lineage>
</organism>
<keyword evidence="4" id="KW-1185">Reference proteome</keyword>
<keyword evidence="1" id="KW-0479">Metal-binding</keyword>
<dbReference type="GO" id="GO:1990112">
    <property type="term" value="C:RQC complex"/>
    <property type="evidence" value="ECO:0007669"/>
    <property type="project" value="UniProtKB-UniRule"/>
</dbReference>
<comment type="catalytic activity">
    <reaction evidence="1">
        <text>S-ubiquitinyl-[E2 ubiquitin-conjugating enzyme]-L-cysteine + [acceptor protein]-L-lysine = [E2 ubiquitin-conjugating enzyme]-L-cysteine + N(6)-ubiquitinyl-[acceptor protein]-L-lysine.</text>
        <dbReference type="EC" id="2.3.2.27"/>
    </reaction>
</comment>
<dbReference type="OrthoDB" id="6108at2759"/>
<dbReference type="InterPro" id="IPR039795">
    <property type="entry name" value="LTN1/Rkr1"/>
</dbReference>
<dbReference type="GO" id="GO:0016567">
    <property type="term" value="P:protein ubiquitination"/>
    <property type="evidence" value="ECO:0007669"/>
    <property type="project" value="UniProtKB-UniPathway"/>
</dbReference>
<name>A0A8K0P1W8_LADFU</name>
<keyword evidence="1" id="KW-0862">Zinc</keyword>
<reference evidence="3" key="1">
    <citation type="submission" date="2013-04" db="EMBL/GenBank/DDBJ databases">
        <authorList>
            <person name="Qu J."/>
            <person name="Murali S.C."/>
            <person name="Bandaranaike D."/>
            <person name="Bellair M."/>
            <person name="Blankenburg K."/>
            <person name="Chao H."/>
            <person name="Dinh H."/>
            <person name="Doddapaneni H."/>
            <person name="Downs B."/>
            <person name="Dugan-Rocha S."/>
            <person name="Elkadiri S."/>
            <person name="Gnanaolivu R.D."/>
            <person name="Hernandez B."/>
            <person name="Javaid M."/>
            <person name="Jayaseelan J.C."/>
            <person name="Lee S."/>
            <person name="Li M."/>
            <person name="Ming W."/>
            <person name="Munidasa M."/>
            <person name="Muniz J."/>
            <person name="Nguyen L."/>
            <person name="Ongeri F."/>
            <person name="Osuji N."/>
            <person name="Pu L.-L."/>
            <person name="Puazo M."/>
            <person name="Qu C."/>
            <person name="Quiroz J."/>
            <person name="Raj R."/>
            <person name="Weissenberger G."/>
            <person name="Xin Y."/>
            <person name="Zou X."/>
            <person name="Han Y."/>
            <person name="Richards S."/>
            <person name="Worley K."/>
            <person name="Muzny D."/>
            <person name="Gibbs R."/>
        </authorList>
    </citation>
    <scope>NUCLEOTIDE SEQUENCE</scope>
    <source>
        <strain evidence="3">Sampled in the wild</strain>
    </source>
</reference>
<reference evidence="3" key="2">
    <citation type="submission" date="2017-10" db="EMBL/GenBank/DDBJ databases">
        <title>Ladona fulva Genome sequencing and assembly.</title>
        <authorList>
            <person name="Murali S."/>
            <person name="Richards S."/>
            <person name="Bandaranaike D."/>
            <person name="Bellair M."/>
            <person name="Blankenburg K."/>
            <person name="Chao H."/>
            <person name="Dinh H."/>
            <person name="Doddapaneni H."/>
            <person name="Dugan-Rocha S."/>
            <person name="Elkadiri S."/>
            <person name="Gnanaolivu R."/>
            <person name="Hernandez B."/>
            <person name="Skinner E."/>
            <person name="Javaid M."/>
            <person name="Lee S."/>
            <person name="Li M."/>
            <person name="Ming W."/>
            <person name="Munidasa M."/>
            <person name="Muniz J."/>
            <person name="Nguyen L."/>
            <person name="Hughes D."/>
            <person name="Osuji N."/>
            <person name="Pu L.-L."/>
            <person name="Puazo M."/>
            <person name="Qu C."/>
            <person name="Quiroz J."/>
            <person name="Raj R."/>
            <person name="Weissenberger G."/>
            <person name="Xin Y."/>
            <person name="Zou X."/>
            <person name="Han Y."/>
            <person name="Worley K."/>
            <person name="Muzny D."/>
            <person name="Gibbs R."/>
        </authorList>
    </citation>
    <scope>NUCLEOTIDE SEQUENCE</scope>
    <source>
        <strain evidence="3">Sampled in the wild</strain>
    </source>
</reference>
<comment type="subunit">
    <text evidence="1">Component of the ribosome quality control complex (RQC).</text>
</comment>
<accession>A0A8K0P1W8</accession>
<dbReference type="UniPathway" id="UPA00143"/>
<evidence type="ECO:0000313" key="3">
    <source>
        <dbReference type="EMBL" id="KAG8228079.1"/>
    </source>
</evidence>
<keyword evidence="1" id="KW-0863">Zinc-finger</keyword>
<dbReference type="AlphaFoldDB" id="A0A8K0P1W8"/>
<dbReference type="EC" id="2.3.2.27" evidence="1"/>